<evidence type="ECO:0000256" key="1">
    <source>
        <dbReference type="ARBA" id="ARBA00022723"/>
    </source>
</evidence>
<dbReference type="AlphaFoldDB" id="A0AAZ1XGG3"/>
<proteinExistence type="predicted"/>
<reference evidence="7" key="2">
    <citation type="submission" date="2025-08" db="UniProtKB">
        <authorList>
            <consortium name="Ensembl"/>
        </authorList>
    </citation>
    <scope>IDENTIFICATION</scope>
</reference>
<dbReference type="PROSITE" id="PS00518">
    <property type="entry name" value="ZF_RING_1"/>
    <property type="match status" value="1"/>
</dbReference>
<evidence type="ECO:0000259" key="6">
    <source>
        <dbReference type="PROSITE" id="PS50089"/>
    </source>
</evidence>
<dbReference type="InterPro" id="IPR027370">
    <property type="entry name" value="Znf-RING_euk"/>
</dbReference>
<dbReference type="InterPro" id="IPR001841">
    <property type="entry name" value="Znf_RING"/>
</dbReference>
<dbReference type="Gene3D" id="3.30.40.10">
    <property type="entry name" value="Zinc/RING finger domain, C3HC4 (zinc finger)"/>
    <property type="match status" value="1"/>
</dbReference>
<dbReference type="GO" id="GO:0008270">
    <property type="term" value="F:zinc ion binding"/>
    <property type="evidence" value="ECO:0007669"/>
    <property type="project" value="UniProtKB-KW"/>
</dbReference>
<name>A0AAZ1XGG3_OREAU</name>
<reference evidence="8" key="1">
    <citation type="submission" date="2020-03" db="EMBL/GenBank/DDBJ databases">
        <title>Evolution of repeat sequences and sex chromosomes of tilapia species revealed by chromosome-level genomes.</title>
        <authorList>
            <person name="Xu L."/>
            <person name="Tao W."/>
            <person name="Wang D."/>
            <person name="Zhou Q."/>
        </authorList>
    </citation>
    <scope>NUCLEOTIDE SEQUENCE [LARGE SCALE GENOMIC DNA]</scope>
    <source>
        <strain evidence="8">Israel</strain>
    </source>
</reference>
<feature type="domain" description="RING-type" evidence="6">
    <location>
        <begin position="12"/>
        <end position="52"/>
    </location>
</feature>
<keyword evidence="8" id="KW-1185">Reference proteome</keyword>
<dbReference type="SMART" id="SM00184">
    <property type="entry name" value="RING"/>
    <property type="match status" value="1"/>
</dbReference>
<dbReference type="Proteomes" id="UP000472276">
    <property type="component" value="Unassembled WGS sequence"/>
</dbReference>
<evidence type="ECO:0000313" key="8">
    <source>
        <dbReference type="Proteomes" id="UP000472276"/>
    </source>
</evidence>
<keyword evidence="2 4" id="KW-0863">Zinc-finger</keyword>
<keyword evidence="1" id="KW-0479">Metal-binding</keyword>
<feature type="coiled-coil region" evidence="5">
    <location>
        <begin position="107"/>
        <end position="210"/>
    </location>
</feature>
<dbReference type="SUPFAM" id="SSF57850">
    <property type="entry name" value="RING/U-box"/>
    <property type="match status" value="1"/>
</dbReference>
<keyword evidence="5" id="KW-0175">Coiled coil</keyword>
<dbReference type="InterPro" id="IPR013083">
    <property type="entry name" value="Znf_RING/FYVE/PHD"/>
</dbReference>
<accession>A0AAZ1XGG3</accession>
<dbReference type="InterPro" id="IPR017907">
    <property type="entry name" value="Znf_RING_CS"/>
</dbReference>
<evidence type="ECO:0000256" key="4">
    <source>
        <dbReference type="PROSITE-ProRule" id="PRU00175"/>
    </source>
</evidence>
<evidence type="ECO:0000256" key="2">
    <source>
        <dbReference type="ARBA" id="ARBA00022771"/>
    </source>
</evidence>
<protein>
    <recommendedName>
        <fullName evidence="6">RING-type domain-containing protein</fullName>
    </recommendedName>
</protein>
<dbReference type="Pfam" id="PF13445">
    <property type="entry name" value="zf-RING_UBOX"/>
    <property type="match status" value="1"/>
</dbReference>
<dbReference type="PANTHER" id="PTHR25465:SF49">
    <property type="entry name" value="BLOODTHIRSTY-RELATED GENE FAMILY, MEMBER 1-RELATED"/>
    <property type="match status" value="1"/>
</dbReference>
<dbReference type="PROSITE" id="PS50089">
    <property type="entry name" value="ZF_RING_2"/>
    <property type="match status" value="1"/>
</dbReference>
<evidence type="ECO:0000256" key="3">
    <source>
        <dbReference type="ARBA" id="ARBA00022833"/>
    </source>
</evidence>
<gene>
    <name evidence="7" type="primary">LOC120439230</name>
</gene>
<evidence type="ECO:0000256" key="5">
    <source>
        <dbReference type="SAM" id="Coils"/>
    </source>
</evidence>
<sequence>MASTLTEEQFQCSICLYSFKNPVSIPCGHNFCLECIKCYWDVAYKSECPLCKESFRSRPELRVNLALKEMTLRFQSLLKEMKGFKPVPSKRPIIPLQPHRSEEEKGSNKIKTQIKKTQEQYQQMIQTRIRKTEEIKQSMELSKRNKEREIQASVQAATMMISAIERNQNLLIKEIERKQEVAEKRAEELLKEISQEIIELQKRRSELHLLEHIENPVQLQQNFLRLNAPMSVKHWADVRVQSDSYVGTVRRTFSKLVDICQELEKKLCAEGL</sequence>
<keyword evidence="3" id="KW-0862">Zinc</keyword>
<reference evidence="7" key="3">
    <citation type="submission" date="2025-09" db="UniProtKB">
        <authorList>
            <consortium name="Ensembl"/>
        </authorList>
    </citation>
    <scope>IDENTIFICATION</scope>
</reference>
<dbReference type="Ensembl" id="ENSOABT00000078417.1">
    <property type="protein sequence ID" value="ENSOABP00000067286.1"/>
    <property type="gene ID" value="ENSOABG00000027518.1"/>
</dbReference>
<dbReference type="InterPro" id="IPR051051">
    <property type="entry name" value="E3_ubiq-ligase_TRIM/RNF"/>
</dbReference>
<evidence type="ECO:0000313" key="7">
    <source>
        <dbReference type="Ensembl" id="ENSOABP00000067286.1"/>
    </source>
</evidence>
<dbReference type="InterPro" id="IPR058030">
    <property type="entry name" value="TRIM8/14/16/25/29/45/65_CC"/>
</dbReference>
<dbReference type="PANTHER" id="PTHR25465">
    <property type="entry name" value="B-BOX DOMAIN CONTAINING"/>
    <property type="match status" value="1"/>
</dbReference>
<organism evidence="7 8">
    <name type="scientific">Oreochromis aureus</name>
    <name type="common">Israeli tilapia</name>
    <name type="synonym">Chromis aureus</name>
    <dbReference type="NCBI Taxonomy" id="47969"/>
    <lineage>
        <taxon>Eukaryota</taxon>
        <taxon>Metazoa</taxon>
        <taxon>Chordata</taxon>
        <taxon>Craniata</taxon>
        <taxon>Vertebrata</taxon>
        <taxon>Euteleostomi</taxon>
        <taxon>Actinopterygii</taxon>
        <taxon>Neopterygii</taxon>
        <taxon>Teleostei</taxon>
        <taxon>Neoteleostei</taxon>
        <taxon>Acanthomorphata</taxon>
        <taxon>Ovalentaria</taxon>
        <taxon>Cichlomorphae</taxon>
        <taxon>Cichliformes</taxon>
        <taxon>Cichlidae</taxon>
        <taxon>African cichlids</taxon>
        <taxon>Pseudocrenilabrinae</taxon>
        <taxon>Oreochromini</taxon>
        <taxon>Oreochromis</taxon>
    </lineage>
</organism>
<dbReference type="Pfam" id="PF25600">
    <property type="entry name" value="TRIM_CC"/>
    <property type="match status" value="1"/>
</dbReference>